<proteinExistence type="predicted"/>
<dbReference type="Proteomes" id="UP000791080">
    <property type="component" value="Unassembled WGS sequence"/>
</dbReference>
<name>A0ABT1JF22_ACTCY</name>
<gene>
    <name evidence="2" type="ORF">G443_001048</name>
</gene>
<organism evidence="2 3">
    <name type="scientific">Actinoalloteichus caeruleus DSM 43889</name>
    <dbReference type="NCBI Taxonomy" id="1120930"/>
    <lineage>
        <taxon>Bacteria</taxon>
        <taxon>Bacillati</taxon>
        <taxon>Actinomycetota</taxon>
        <taxon>Actinomycetes</taxon>
        <taxon>Pseudonocardiales</taxon>
        <taxon>Pseudonocardiaceae</taxon>
        <taxon>Actinoalloteichus</taxon>
        <taxon>Actinoalloteichus cyanogriseus</taxon>
    </lineage>
</organism>
<protein>
    <submittedName>
        <fullName evidence="2">Uncharacterized protein</fullName>
    </submittedName>
</protein>
<evidence type="ECO:0000313" key="3">
    <source>
        <dbReference type="Proteomes" id="UP000791080"/>
    </source>
</evidence>
<accession>A0ABT1JF22</accession>
<feature type="transmembrane region" description="Helical" evidence="1">
    <location>
        <begin position="76"/>
        <end position="92"/>
    </location>
</feature>
<keyword evidence="1" id="KW-0812">Transmembrane</keyword>
<evidence type="ECO:0000313" key="2">
    <source>
        <dbReference type="EMBL" id="MCP2330778.1"/>
    </source>
</evidence>
<keyword evidence="1" id="KW-0472">Membrane</keyword>
<comment type="caution">
    <text evidence="2">The sequence shown here is derived from an EMBL/GenBank/DDBJ whole genome shotgun (WGS) entry which is preliminary data.</text>
</comment>
<keyword evidence="3" id="KW-1185">Reference proteome</keyword>
<feature type="transmembrane region" description="Helical" evidence="1">
    <location>
        <begin position="152"/>
        <end position="169"/>
    </location>
</feature>
<sequence length="191" mass="21260">MTTHLAHPPPTRSAGVIEILNTSRHEIALVLYGIVVLAHWLEHVAQAAQIYLFDWPVPEAGGALGLAFPWLVESELLHYGFALVMIVAFFVLRHGFGGRARTWWGIALGIQFWHHIEHLLLLLQAWSGVHLLSRPVPTSIIQLVMPRVELHLLYNAIVFVPMVVAMVLHRRGEDAGEPQVRCSCARVPSGG</sequence>
<dbReference type="EMBL" id="AUBJ02000001">
    <property type="protein sequence ID" value="MCP2330778.1"/>
    <property type="molecule type" value="Genomic_DNA"/>
</dbReference>
<dbReference type="RefSeq" id="WP_030107024.1">
    <property type="nucleotide sequence ID" value="NZ_AUBJ02000001.1"/>
</dbReference>
<keyword evidence="1" id="KW-1133">Transmembrane helix</keyword>
<reference evidence="2 3" key="1">
    <citation type="submission" date="2022-06" db="EMBL/GenBank/DDBJ databases">
        <title>Genomic Encyclopedia of Type Strains, Phase I: the one thousand microbial genomes (KMG-I) project.</title>
        <authorList>
            <person name="Kyrpides N."/>
        </authorList>
    </citation>
    <scope>NUCLEOTIDE SEQUENCE [LARGE SCALE GENOMIC DNA]</scope>
    <source>
        <strain evidence="2 3">DSM 43889</strain>
    </source>
</reference>
<evidence type="ECO:0000256" key="1">
    <source>
        <dbReference type="SAM" id="Phobius"/>
    </source>
</evidence>